<feature type="region of interest" description="Disordered" evidence="1">
    <location>
        <begin position="1"/>
        <end position="66"/>
    </location>
</feature>
<organism evidence="2 3">
    <name type="scientific">Vanrija albida</name>
    <dbReference type="NCBI Taxonomy" id="181172"/>
    <lineage>
        <taxon>Eukaryota</taxon>
        <taxon>Fungi</taxon>
        <taxon>Dikarya</taxon>
        <taxon>Basidiomycota</taxon>
        <taxon>Agaricomycotina</taxon>
        <taxon>Tremellomycetes</taxon>
        <taxon>Trichosporonales</taxon>
        <taxon>Trichosporonaceae</taxon>
        <taxon>Vanrija</taxon>
    </lineage>
</organism>
<sequence length="274" mass="28695">MPKKYSKKPKSAPPKGSNAPKQPESLPLPTTELPKAAPHSPSTFTTPGPLPTRPSTSSSAPGPSSSALLSYVEITPPPGDNIVLVEALFSALPPTILTFFKMSTSELEGKISKPPALPAAQDATIGSLYPLAPIEFRNCTMTDNLVIPPGMTLELMVAGYAVKGSAGLDKAIAQYPRNTKLHDADPIATGLSVMHREASRGLQRVNEGEGPSTLTHEQVKARAVTIAGVSGYQAYMQHASSKGIDGSGLLPFMEFLGKYVAAVAAGDVPFHNPS</sequence>
<proteinExistence type="predicted"/>
<evidence type="ECO:0000313" key="3">
    <source>
        <dbReference type="Proteomes" id="UP001565368"/>
    </source>
</evidence>
<dbReference type="GeneID" id="95984419"/>
<dbReference type="RefSeq" id="XP_069209337.1">
    <property type="nucleotide sequence ID" value="XM_069351919.1"/>
</dbReference>
<comment type="caution">
    <text evidence="2">The sequence shown here is derived from an EMBL/GenBank/DDBJ whole genome shotgun (WGS) entry which is preliminary data.</text>
</comment>
<dbReference type="EMBL" id="JBBXJM010000003">
    <property type="protein sequence ID" value="KAL1409393.1"/>
    <property type="molecule type" value="Genomic_DNA"/>
</dbReference>
<feature type="compositionally biased region" description="Basic residues" evidence="1">
    <location>
        <begin position="1"/>
        <end position="10"/>
    </location>
</feature>
<gene>
    <name evidence="2" type="ORF">Q8F55_003376</name>
</gene>
<dbReference type="Proteomes" id="UP001565368">
    <property type="component" value="Unassembled WGS sequence"/>
</dbReference>
<feature type="compositionally biased region" description="Low complexity" evidence="1">
    <location>
        <begin position="13"/>
        <end position="34"/>
    </location>
</feature>
<protein>
    <submittedName>
        <fullName evidence="2">Uncharacterized protein</fullName>
    </submittedName>
</protein>
<keyword evidence="3" id="KW-1185">Reference proteome</keyword>
<name>A0ABR3Q400_9TREE</name>
<reference evidence="2 3" key="1">
    <citation type="submission" date="2023-08" db="EMBL/GenBank/DDBJ databases">
        <title>Annotated Genome Sequence of Vanrija albida AlHP1.</title>
        <authorList>
            <person name="Herzog R."/>
        </authorList>
    </citation>
    <scope>NUCLEOTIDE SEQUENCE [LARGE SCALE GENOMIC DNA]</scope>
    <source>
        <strain evidence="2 3">AlHP1</strain>
    </source>
</reference>
<accession>A0ABR3Q400</accession>
<evidence type="ECO:0000256" key="1">
    <source>
        <dbReference type="SAM" id="MobiDB-lite"/>
    </source>
</evidence>
<evidence type="ECO:0000313" key="2">
    <source>
        <dbReference type="EMBL" id="KAL1409393.1"/>
    </source>
</evidence>
<feature type="compositionally biased region" description="Low complexity" evidence="1">
    <location>
        <begin position="53"/>
        <end position="66"/>
    </location>
</feature>